<protein>
    <submittedName>
        <fullName evidence="1">Uncharacterized protein</fullName>
    </submittedName>
</protein>
<name>A0A1W5ZPZ1_9BACI</name>
<keyword evidence="2" id="KW-1185">Reference proteome</keyword>
<gene>
    <name evidence="1" type="ORF">HM131_00225</name>
</gene>
<accession>A0A1W5ZPZ1</accession>
<evidence type="ECO:0000313" key="1">
    <source>
        <dbReference type="EMBL" id="ARI75358.1"/>
    </source>
</evidence>
<dbReference type="OrthoDB" id="2971867at2"/>
<dbReference type="EMBL" id="CP020772">
    <property type="protein sequence ID" value="ARI75358.1"/>
    <property type="molecule type" value="Genomic_DNA"/>
</dbReference>
<sequence length="73" mass="9200">MYGIMINEQERREVEYLLKREMEEIMFDLGDHRIDQNLKNAMEDRYEVLFQIFRRFANRDEILQYLPRKKKQN</sequence>
<dbReference type="Proteomes" id="UP000192527">
    <property type="component" value="Chromosome"/>
</dbReference>
<reference evidence="1 2" key="1">
    <citation type="submission" date="2017-04" db="EMBL/GenBank/DDBJ databases">
        <title>The whole genome sequencing and assembly of Halobacillus mangrovi strain.</title>
        <authorList>
            <person name="Lee S.-J."/>
            <person name="Park M.-K."/>
            <person name="Kim J.-Y."/>
            <person name="Lee Y.-J."/>
            <person name="Yi H."/>
            <person name="Bahn Y.-S."/>
            <person name="Kim J.F."/>
            <person name="Lee D.-W."/>
        </authorList>
    </citation>
    <scope>NUCLEOTIDE SEQUENCE [LARGE SCALE GENOMIC DNA]</scope>
    <source>
        <strain evidence="1 2">KTB 131</strain>
    </source>
</reference>
<proteinExistence type="predicted"/>
<dbReference type="STRING" id="402384.HM131_00225"/>
<dbReference type="KEGG" id="hmn:HM131_00225"/>
<dbReference type="AlphaFoldDB" id="A0A1W5ZPZ1"/>
<organism evidence="1 2">
    <name type="scientific">Halobacillus mangrovi</name>
    <dbReference type="NCBI Taxonomy" id="402384"/>
    <lineage>
        <taxon>Bacteria</taxon>
        <taxon>Bacillati</taxon>
        <taxon>Bacillota</taxon>
        <taxon>Bacilli</taxon>
        <taxon>Bacillales</taxon>
        <taxon>Bacillaceae</taxon>
        <taxon>Halobacillus</taxon>
    </lineage>
</organism>
<evidence type="ECO:0000313" key="2">
    <source>
        <dbReference type="Proteomes" id="UP000192527"/>
    </source>
</evidence>
<dbReference type="RefSeq" id="WP_085026837.1">
    <property type="nucleotide sequence ID" value="NZ_CP020772.1"/>
</dbReference>